<name>A0ABT2YFM7_9BURK</name>
<keyword evidence="2" id="KW-1185">Reference proteome</keyword>
<evidence type="ECO:0000313" key="1">
    <source>
        <dbReference type="EMBL" id="MCV2368865.1"/>
    </source>
</evidence>
<gene>
    <name evidence="1" type="ORF">LNV07_12310</name>
</gene>
<dbReference type="EMBL" id="JAJIRN010000005">
    <property type="protein sequence ID" value="MCV2368865.1"/>
    <property type="molecule type" value="Genomic_DNA"/>
</dbReference>
<accession>A0ABT2YFM7</accession>
<dbReference type="RefSeq" id="WP_263571460.1">
    <property type="nucleotide sequence ID" value="NZ_JAJIRN010000005.1"/>
</dbReference>
<sequence length="257" mass="28352">MKIGNPIRCLRQLWRSQAEPQAHIPADELMLRDARQIGQLLSAISRSRRQVVLQSKDGRLMATGDLQTYGEHGLAVRVHEDCLLSAVTFSEAALARVNISAASESGVLLFSLHGARIIGNWLVAANLPTELLRMQSRRHFRLCGKGSMGLLQHASISCQGLTEKLALRDLSEEGAGLLLKAKEWQGPTDLKQVRLHLGQDDLPIPLLQVVHKRLLTVAAGNCCTVGARLIGIQPEHIRSLRRWLLATQAEMGLPRLE</sequence>
<organism evidence="1 2">
    <name type="scientific">Roseateles oligotrophus</name>
    <dbReference type="NCBI Taxonomy" id="1769250"/>
    <lineage>
        <taxon>Bacteria</taxon>
        <taxon>Pseudomonadati</taxon>
        <taxon>Pseudomonadota</taxon>
        <taxon>Betaproteobacteria</taxon>
        <taxon>Burkholderiales</taxon>
        <taxon>Sphaerotilaceae</taxon>
        <taxon>Roseateles</taxon>
    </lineage>
</organism>
<protein>
    <submittedName>
        <fullName evidence="1">PilZ domain-containing protein</fullName>
    </submittedName>
</protein>
<evidence type="ECO:0000313" key="2">
    <source>
        <dbReference type="Proteomes" id="UP001209701"/>
    </source>
</evidence>
<comment type="caution">
    <text evidence="1">The sequence shown here is derived from an EMBL/GenBank/DDBJ whole genome shotgun (WGS) entry which is preliminary data.</text>
</comment>
<proteinExistence type="predicted"/>
<dbReference type="Proteomes" id="UP001209701">
    <property type="component" value="Unassembled WGS sequence"/>
</dbReference>
<reference evidence="1 2" key="1">
    <citation type="submission" date="2021-11" db="EMBL/GenBank/DDBJ databases">
        <authorList>
            <person name="Liang Q."/>
            <person name="Mou H."/>
            <person name="Liu Z."/>
        </authorList>
    </citation>
    <scope>NUCLEOTIDE SEQUENCE [LARGE SCALE GENOMIC DNA]</scope>
    <source>
        <strain evidence="1 2">CHU3</strain>
    </source>
</reference>